<gene>
    <name evidence="1" type="ORF">KFV11_06995</name>
</gene>
<evidence type="ECO:0000313" key="1">
    <source>
        <dbReference type="EMBL" id="UTH13023.1"/>
    </source>
</evidence>
<accession>A0A9Q9BK03</accession>
<name>A0A9Q9BK03_9STAP</name>
<proteinExistence type="predicted"/>
<organism evidence="1 2">
    <name type="scientific">Macrococcus equipercicus</name>
    <dbReference type="NCBI Taxonomy" id="69967"/>
    <lineage>
        <taxon>Bacteria</taxon>
        <taxon>Bacillati</taxon>
        <taxon>Bacillota</taxon>
        <taxon>Bacilli</taxon>
        <taxon>Bacillales</taxon>
        <taxon>Staphylococcaceae</taxon>
        <taxon>Macrococcus</taxon>
    </lineage>
</organism>
<sequence>MKKYSFKKTIVGHFNLREEGSDQIVATIPFEALAKLLPGVSERRFCGTVECTKKRLDEVLNG</sequence>
<dbReference type="RefSeq" id="WP_254249564.1">
    <property type="nucleotide sequence ID" value="NZ_CP073809.1"/>
</dbReference>
<dbReference type="EMBL" id="CP073809">
    <property type="protein sequence ID" value="UTH13023.1"/>
    <property type="molecule type" value="Genomic_DNA"/>
</dbReference>
<evidence type="ECO:0000313" key="2">
    <source>
        <dbReference type="Proteomes" id="UP001057381"/>
    </source>
</evidence>
<dbReference type="KEGG" id="mequ:KFV11_06995"/>
<reference evidence="1" key="1">
    <citation type="submission" date="2021-04" db="EMBL/GenBank/DDBJ databases">
        <title>Complete Genome Sequences of Macrococcus spp. from dog and cattle.</title>
        <authorList>
            <person name="Schwendener S."/>
            <person name="Perreten V."/>
        </authorList>
    </citation>
    <scope>NUCLEOTIDE SEQUENCE</scope>
    <source>
        <strain evidence="1">Epi0143-OL</strain>
    </source>
</reference>
<dbReference type="Proteomes" id="UP001057381">
    <property type="component" value="Chromosome"/>
</dbReference>
<dbReference type="AlphaFoldDB" id="A0A9Q9BK03"/>
<protein>
    <submittedName>
        <fullName evidence="1">Uncharacterized protein</fullName>
    </submittedName>
</protein>